<accession>A0A1S4DDC8</accession>
<dbReference type="RefSeq" id="XP_016511348.1">
    <property type="nucleotide sequence ID" value="XM_016655862.2"/>
</dbReference>
<dbReference type="SMART" id="SM01019">
    <property type="entry name" value="B3"/>
    <property type="match status" value="2"/>
</dbReference>
<feature type="domain" description="TF-B3" evidence="6">
    <location>
        <begin position="30"/>
        <end position="108"/>
    </location>
</feature>
<dbReference type="SUPFAM" id="SSF101936">
    <property type="entry name" value="DNA-binding pseudobarrel domain"/>
    <property type="match status" value="2"/>
</dbReference>
<dbReference type="OrthoDB" id="1666376at2759"/>
<dbReference type="PaxDb" id="4097-A0A1S4DDC8"/>
<evidence type="ECO:0000256" key="3">
    <source>
        <dbReference type="ARBA" id="ARBA00023125"/>
    </source>
</evidence>
<reference evidence="7" key="1">
    <citation type="journal article" date="2014" name="Nat. Commun.">
        <title>The tobacco genome sequence and its comparison with those of tomato and potato.</title>
        <authorList>
            <person name="Sierro N."/>
            <person name="Battey J.N."/>
            <person name="Ouadi S."/>
            <person name="Bakaher N."/>
            <person name="Bovet L."/>
            <person name="Willig A."/>
            <person name="Goepfert S."/>
            <person name="Peitsch M.C."/>
            <person name="Ivanov N.V."/>
        </authorList>
    </citation>
    <scope>NUCLEOTIDE SEQUENCE [LARGE SCALE GENOMIC DNA]</scope>
</reference>
<evidence type="ECO:0000256" key="1">
    <source>
        <dbReference type="ARBA" id="ARBA00004123"/>
    </source>
</evidence>
<dbReference type="InterPro" id="IPR050655">
    <property type="entry name" value="Plant_B3_domain"/>
</dbReference>
<evidence type="ECO:0000256" key="2">
    <source>
        <dbReference type="ARBA" id="ARBA00023015"/>
    </source>
</evidence>
<name>A0A1S4DDC8_TOBAC</name>
<dbReference type="Proteomes" id="UP000790787">
    <property type="component" value="Chromosome 22"/>
</dbReference>
<dbReference type="GO" id="GO:0003677">
    <property type="term" value="F:DNA binding"/>
    <property type="evidence" value="ECO:0007669"/>
    <property type="project" value="UniProtKB-KW"/>
</dbReference>
<comment type="subcellular location">
    <subcellularLocation>
        <location evidence="1">Nucleus</location>
    </subcellularLocation>
</comment>
<dbReference type="PANTHER" id="PTHR31920">
    <property type="entry name" value="B3 DOMAIN-CONTAINING"/>
    <property type="match status" value="1"/>
</dbReference>
<keyword evidence="2" id="KW-0805">Transcription regulation</keyword>
<proteinExistence type="predicted"/>
<dbReference type="CDD" id="cd10017">
    <property type="entry name" value="B3_DNA"/>
    <property type="match status" value="2"/>
</dbReference>
<dbReference type="AlphaFoldDB" id="A0A1S4DDC8"/>
<dbReference type="RefSeq" id="XP_016511348.1">
    <property type="nucleotide sequence ID" value="XM_016655862.1"/>
</dbReference>
<dbReference type="PANTHER" id="PTHR31920:SF124">
    <property type="entry name" value="TF-B3 DOMAIN-CONTAINING PROTEIN"/>
    <property type="match status" value="1"/>
</dbReference>
<keyword evidence="5" id="KW-0539">Nucleus</keyword>
<keyword evidence="7" id="KW-1185">Reference proteome</keyword>
<evidence type="ECO:0000313" key="8">
    <source>
        <dbReference type="RefSeq" id="XP_016511348.1"/>
    </source>
</evidence>
<keyword evidence="3" id="KW-0238">DNA-binding</keyword>
<keyword evidence="4" id="KW-0804">Transcription</keyword>
<sequence>MVTSIEQVTIPDHLPEFFKIYHPQICNPQLRIPPAFLKFFNGDIPANSMLQDLAGRSWKVVVEKNDNDFFFMGGWPDFVRDNNLKFGEFLTFSYVGNSNFYVKIYGINGSLKRDVTAIKEPELHPLDEEIVQEIGTAAPPADQALNGSGDLVVYAPSFDIVIKPSYIRKKRLNVQAAFGNRYLNRGQGQNFEAALQTDRGSWPVSVHNSDRLILQTGFGEFIASNALREGDVCQFMLIDEEKFMLEVSIRRQLK</sequence>
<evidence type="ECO:0000256" key="5">
    <source>
        <dbReference type="ARBA" id="ARBA00023242"/>
    </source>
</evidence>
<dbReference type="PROSITE" id="PS50863">
    <property type="entry name" value="B3"/>
    <property type="match status" value="1"/>
</dbReference>
<evidence type="ECO:0000256" key="4">
    <source>
        <dbReference type="ARBA" id="ARBA00023163"/>
    </source>
</evidence>
<dbReference type="InterPro" id="IPR003340">
    <property type="entry name" value="B3_DNA-bd"/>
</dbReference>
<dbReference type="Gene3D" id="2.40.330.10">
    <property type="entry name" value="DNA-binding pseudobarrel domain"/>
    <property type="match status" value="2"/>
</dbReference>
<gene>
    <name evidence="8" type="primary">LOC107828535</name>
</gene>
<dbReference type="Pfam" id="PF02362">
    <property type="entry name" value="B3"/>
    <property type="match status" value="2"/>
</dbReference>
<evidence type="ECO:0000313" key="7">
    <source>
        <dbReference type="Proteomes" id="UP000790787"/>
    </source>
</evidence>
<dbReference type="KEGG" id="nta:107828535"/>
<dbReference type="GeneID" id="107828535"/>
<evidence type="ECO:0000259" key="6">
    <source>
        <dbReference type="PROSITE" id="PS50863"/>
    </source>
</evidence>
<protein>
    <submittedName>
        <fullName evidence="8">B3 domain-containing protein At3g06220 isoform X1</fullName>
    </submittedName>
    <submittedName>
        <fullName evidence="8">B3 domain-containing transcription factor VRN1 isoform X1</fullName>
    </submittedName>
</protein>
<dbReference type="STRING" id="4097.A0A1S4DDC8"/>
<reference evidence="8" key="2">
    <citation type="submission" date="2025-08" db="UniProtKB">
        <authorList>
            <consortium name="RefSeq"/>
        </authorList>
    </citation>
    <scope>IDENTIFICATION</scope>
    <source>
        <tissue evidence="8">Leaf</tissue>
    </source>
</reference>
<dbReference type="OMA" id="KMVVTIH"/>
<dbReference type="GO" id="GO:0005634">
    <property type="term" value="C:nucleus"/>
    <property type="evidence" value="ECO:0007669"/>
    <property type="project" value="UniProtKB-SubCell"/>
</dbReference>
<dbReference type="InterPro" id="IPR015300">
    <property type="entry name" value="DNA-bd_pseudobarrel_sf"/>
</dbReference>
<dbReference type="SMR" id="A0A1S4DDC8"/>
<organism evidence="7 8">
    <name type="scientific">Nicotiana tabacum</name>
    <name type="common">Common tobacco</name>
    <dbReference type="NCBI Taxonomy" id="4097"/>
    <lineage>
        <taxon>Eukaryota</taxon>
        <taxon>Viridiplantae</taxon>
        <taxon>Streptophyta</taxon>
        <taxon>Embryophyta</taxon>
        <taxon>Tracheophyta</taxon>
        <taxon>Spermatophyta</taxon>
        <taxon>Magnoliopsida</taxon>
        <taxon>eudicotyledons</taxon>
        <taxon>Gunneridae</taxon>
        <taxon>Pentapetalae</taxon>
        <taxon>asterids</taxon>
        <taxon>lamiids</taxon>
        <taxon>Solanales</taxon>
        <taxon>Solanaceae</taxon>
        <taxon>Nicotianoideae</taxon>
        <taxon>Nicotianeae</taxon>
        <taxon>Nicotiana</taxon>
    </lineage>
</organism>